<feature type="transmembrane region" description="Helical" evidence="5">
    <location>
        <begin position="146"/>
        <end position="165"/>
    </location>
</feature>
<dbReference type="PANTHER" id="PTHR37422:SF17">
    <property type="entry name" value="O-ANTIGEN LIGASE"/>
    <property type="match status" value="1"/>
</dbReference>
<keyword evidence="8" id="KW-1185">Reference proteome</keyword>
<dbReference type="RefSeq" id="WP_105022509.1">
    <property type="nucleotide sequence ID" value="NZ_MSCM01000002.1"/>
</dbReference>
<feature type="transmembrane region" description="Helical" evidence="5">
    <location>
        <begin position="108"/>
        <end position="126"/>
    </location>
</feature>
<protein>
    <recommendedName>
        <fullName evidence="6">O-antigen ligase-related domain-containing protein</fullName>
    </recommendedName>
</protein>
<dbReference type="Pfam" id="PF04932">
    <property type="entry name" value="Wzy_C"/>
    <property type="match status" value="1"/>
</dbReference>
<evidence type="ECO:0000259" key="6">
    <source>
        <dbReference type="Pfam" id="PF04932"/>
    </source>
</evidence>
<evidence type="ECO:0000256" key="5">
    <source>
        <dbReference type="SAM" id="Phobius"/>
    </source>
</evidence>
<evidence type="ECO:0000256" key="4">
    <source>
        <dbReference type="ARBA" id="ARBA00023136"/>
    </source>
</evidence>
<proteinExistence type="predicted"/>
<dbReference type="PANTHER" id="PTHR37422">
    <property type="entry name" value="TEICHURONIC ACID BIOSYNTHESIS PROTEIN TUAE"/>
    <property type="match status" value="1"/>
</dbReference>
<comment type="caution">
    <text evidence="7">The sequence shown here is derived from an EMBL/GenBank/DDBJ whole genome shotgun (WGS) entry which is preliminary data.</text>
</comment>
<accession>A0A2S7WIP9</accession>
<feature type="transmembrane region" description="Helical" evidence="5">
    <location>
        <begin position="51"/>
        <end position="73"/>
    </location>
</feature>
<dbReference type="GO" id="GO:0016020">
    <property type="term" value="C:membrane"/>
    <property type="evidence" value="ECO:0007669"/>
    <property type="project" value="UniProtKB-SubCell"/>
</dbReference>
<keyword evidence="2 5" id="KW-0812">Transmembrane</keyword>
<evidence type="ECO:0000256" key="1">
    <source>
        <dbReference type="ARBA" id="ARBA00004141"/>
    </source>
</evidence>
<dbReference type="Proteomes" id="UP000239068">
    <property type="component" value="Unassembled WGS sequence"/>
</dbReference>
<dbReference type="InterPro" id="IPR007016">
    <property type="entry name" value="O-antigen_ligase-rel_domated"/>
</dbReference>
<name>A0A2S7WIP9_9FLAO</name>
<sequence>MIAKRIDHIFDIVFSILLFSLSLSMAIPNILLFVLFLVFLFKKDKIIITTWYLKFVFLFVFYILIKALFFNALVDNFGIYKYLGIVLALSVLMYNIKNISIVIKGYVFGLFVGVIVSLLKVFNFYFEFKTLPFGNTAEVHELLLIHRPYFGFMCLLSIILIDVLLPKIKLKNEKIVFIVIAFIIAFFMYVIVARLSLFLLIIYLIIRFINYFKFSLTRSIVGFFAIFVLLSGAFTLNKNLKNRLHIENSYSETLKVVKNQEPRFVIWTCFFDQVKNSNFNMYFGYNNRNSTQEELNNCYKVSIDNVSKRDYFIETQFNTHNQFFDVFLDGGIIGLSLFLLLLMSLAYTFNESFNAIFILLSFILFFTFENLFHRQLGVFLFGIIIPLFHKIVLKKNEK</sequence>
<dbReference type="AlphaFoldDB" id="A0A2S7WIP9"/>
<evidence type="ECO:0000256" key="3">
    <source>
        <dbReference type="ARBA" id="ARBA00022989"/>
    </source>
</evidence>
<evidence type="ECO:0000256" key="2">
    <source>
        <dbReference type="ARBA" id="ARBA00022692"/>
    </source>
</evidence>
<reference evidence="7 8" key="1">
    <citation type="submission" date="2016-12" db="EMBL/GenBank/DDBJ databases">
        <title>Trade-off between light-utilization and light-protection in marine flavobacteria.</title>
        <authorList>
            <person name="Kumagai Y."/>
            <person name="Yoshizawa S."/>
            <person name="Kogure K."/>
            <person name="Iwasaki W."/>
        </authorList>
    </citation>
    <scope>NUCLEOTIDE SEQUENCE [LARGE SCALE GENOMIC DNA]</scope>
    <source>
        <strain evidence="7 8">ATCC 43844</strain>
    </source>
</reference>
<feature type="transmembrane region" description="Helical" evidence="5">
    <location>
        <begin position="218"/>
        <end position="236"/>
    </location>
</feature>
<feature type="transmembrane region" description="Helical" evidence="5">
    <location>
        <begin position="376"/>
        <end position="393"/>
    </location>
</feature>
<feature type="transmembrane region" description="Helical" evidence="5">
    <location>
        <begin position="177"/>
        <end position="206"/>
    </location>
</feature>
<dbReference type="OrthoDB" id="1424618at2"/>
<feature type="domain" description="O-antigen ligase-related" evidence="6">
    <location>
        <begin position="180"/>
        <end position="339"/>
    </location>
</feature>
<feature type="transmembrane region" description="Helical" evidence="5">
    <location>
        <begin position="12"/>
        <end position="39"/>
    </location>
</feature>
<evidence type="ECO:0000313" key="7">
    <source>
        <dbReference type="EMBL" id="PQJ77191.1"/>
    </source>
</evidence>
<dbReference type="EMBL" id="MSCM01000002">
    <property type="protein sequence ID" value="PQJ77191.1"/>
    <property type="molecule type" value="Genomic_DNA"/>
</dbReference>
<feature type="transmembrane region" description="Helical" evidence="5">
    <location>
        <begin position="79"/>
        <end position="96"/>
    </location>
</feature>
<keyword evidence="4 5" id="KW-0472">Membrane</keyword>
<feature type="transmembrane region" description="Helical" evidence="5">
    <location>
        <begin position="353"/>
        <end position="369"/>
    </location>
</feature>
<feature type="transmembrane region" description="Helical" evidence="5">
    <location>
        <begin position="326"/>
        <end position="347"/>
    </location>
</feature>
<gene>
    <name evidence="7" type="ORF">BTO16_15230</name>
</gene>
<comment type="subcellular location">
    <subcellularLocation>
        <location evidence="1">Membrane</location>
        <topology evidence="1">Multi-pass membrane protein</topology>
    </subcellularLocation>
</comment>
<keyword evidence="3 5" id="KW-1133">Transmembrane helix</keyword>
<dbReference type="InterPro" id="IPR051533">
    <property type="entry name" value="WaaL-like"/>
</dbReference>
<evidence type="ECO:0000313" key="8">
    <source>
        <dbReference type="Proteomes" id="UP000239068"/>
    </source>
</evidence>
<organism evidence="7 8">
    <name type="scientific">Polaribacter glomeratus</name>
    <dbReference type="NCBI Taxonomy" id="102"/>
    <lineage>
        <taxon>Bacteria</taxon>
        <taxon>Pseudomonadati</taxon>
        <taxon>Bacteroidota</taxon>
        <taxon>Flavobacteriia</taxon>
        <taxon>Flavobacteriales</taxon>
        <taxon>Flavobacteriaceae</taxon>
    </lineage>
</organism>